<dbReference type="InterPro" id="IPR046031">
    <property type="entry name" value="DUF5989"/>
</dbReference>
<keyword evidence="2" id="KW-1133">Transmembrane helix</keyword>
<evidence type="ECO:0000313" key="4">
    <source>
        <dbReference type="Proteomes" id="UP001239462"/>
    </source>
</evidence>
<dbReference type="RefSeq" id="WP_289166900.1">
    <property type="nucleotide sequence ID" value="NZ_JASZZN010000028.1"/>
</dbReference>
<feature type="compositionally biased region" description="Polar residues" evidence="1">
    <location>
        <begin position="8"/>
        <end position="37"/>
    </location>
</feature>
<feature type="region of interest" description="Disordered" evidence="1">
    <location>
        <begin position="1"/>
        <end position="45"/>
    </location>
</feature>
<accession>A0ABT7PQV5</accession>
<reference evidence="3 4" key="1">
    <citation type="submission" date="2023-06" db="EMBL/GenBank/DDBJ databases">
        <title>Roseiconus lacunae JC819 isolated from Gulf of Mannar region, Tamil Nadu.</title>
        <authorList>
            <person name="Pk S."/>
            <person name="Ch S."/>
            <person name="Ch V.R."/>
        </authorList>
    </citation>
    <scope>NUCLEOTIDE SEQUENCE [LARGE SCALE GENOMIC DNA]</scope>
    <source>
        <strain evidence="3 4">JC819</strain>
    </source>
</reference>
<organism evidence="3 4">
    <name type="scientific">Roseiconus lacunae</name>
    <dbReference type="NCBI Taxonomy" id="2605694"/>
    <lineage>
        <taxon>Bacteria</taxon>
        <taxon>Pseudomonadati</taxon>
        <taxon>Planctomycetota</taxon>
        <taxon>Planctomycetia</taxon>
        <taxon>Pirellulales</taxon>
        <taxon>Pirellulaceae</taxon>
        <taxon>Roseiconus</taxon>
    </lineage>
</organism>
<keyword evidence="4" id="KW-1185">Reference proteome</keyword>
<keyword evidence="2" id="KW-0812">Transmembrane</keyword>
<evidence type="ECO:0000256" key="2">
    <source>
        <dbReference type="SAM" id="Phobius"/>
    </source>
</evidence>
<keyword evidence="2" id="KW-0472">Membrane</keyword>
<gene>
    <name evidence="3" type="ORF">QTN89_25810</name>
</gene>
<protein>
    <submittedName>
        <fullName evidence="3">DUF5989 family protein</fullName>
    </submittedName>
</protein>
<sequence length="101" mass="11291">MVKREQKSQLGVQTGHRTGQSGAERTTTSTELSQQPSGGDAEQTFFAQADTSDPGLVREFIWFLRYNKKWWLLPIVVVLLLLVALAFVTTSPAAPFIYTLF</sequence>
<dbReference type="Pfam" id="PF19451">
    <property type="entry name" value="DUF5989"/>
    <property type="match status" value="1"/>
</dbReference>
<comment type="caution">
    <text evidence="3">The sequence shown here is derived from an EMBL/GenBank/DDBJ whole genome shotgun (WGS) entry which is preliminary data.</text>
</comment>
<dbReference type="Proteomes" id="UP001239462">
    <property type="component" value="Unassembled WGS sequence"/>
</dbReference>
<feature type="transmembrane region" description="Helical" evidence="2">
    <location>
        <begin position="70"/>
        <end position="98"/>
    </location>
</feature>
<name>A0ABT7PQV5_9BACT</name>
<evidence type="ECO:0000256" key="1">
    <source>
        <dbReference type="SAM" id="MobiDB-lite"/>
    </source>
</evidence>
<dbReference type="EMBL" id="JASZZN010000028">
    <property type="protein sequence ID" value="MDM4018895.1"/>
    <property type="molecule type" value="Genomic_DNA"/>
</dbReference>
<evidence type="ECO:0000313" key="3">
    <source>
        <dbReference type="EMBL" id="MDM4018895.1"/>
    </source>
</evidence>
<proteinExistence type="predicted"/>